<feature type="repeat" description="ANK" evidence="3">
    <location>
        <begin position="144"/>
        <end position="176"/>
    </location>
</feature>
<organism evidence="5 6">
    <name type="scientific">Demequina lignilytica</name>
    <dbReference type="NCBI Taxonomy" id="3051663"/>
    <lineage>
        <taxon>Bacteria</taxon>
        <taxon>Bacillati</taxon>
        <taxon>Actinomycetota</taxon>
        <taxon>Actinomycetes</taxon>
        <taxon>Micrococcales</taxon>
        <taxon>Demequinaceae</taxon>
        <taxon>Demequina</taxon>
    </lineage>
</organism>
<keyword evidence="1" id="KW-0677">Repeat</keyword>
<dbReference type="PRINTS" id="PR01415">
    <property type="entry name" value="ANKYRIN"/>
</dbReference>
<dbReference type="PANTHER" id="PTHR24198:SF165">
    <property type="entry name" value="ANKYRIN REPEAT-CONTAINING PROTEIN-RELATED"/>
    <property type="match status" value="1"/>
</dbReference>
<dbReference type="SUPFAM" id="SSF48403">
    <property type="entry name" value="Ankyrin repeat"/>
    <property type="match status" value="1"/>
</dbReference>
<feature type="signal peptide" evidence="4">
    <location>
        <begin position="1"/>
        <end position="19"/>
    </location>
</feature>
<dbReference type="SMART" id="SM00248">
    <property type="entry name" value="ANK"/>
    <property type="match status" value="5"/>
</dbReference>
<dbReference type="EMBL" id="JAUHPX010000006">
    <property type="protein sequence ID" value="MDN4488560.1"/>
    <property type="molecule type" value="Genomic_DNA"/>
</dbReference>
<proteinExistence type="predicted"/>
<dbReference type="PROSITE" id="PS50088">
    <property type="entry name" value="ANK_REPEAT"/>
    <property type="match status" value="3"/>
</dbReference>
<sequence length="228" mass="22622">MNARIGWAASAVAVLLVVAGCTGEDAPGGASPDASTGEIAPALAPDIALKAAVVRGDLDAVRAALDGGADVLAAPGGSTALHVAARTGQAEAVALLLEAGADVGAREPDGDTPLHLAAYADDGEVIALLVEAGADPDAAEGFPYDARPIHIAASTGNLAGLGVLVANGADPALDNGMEKDTTDYAACHGRTDVLRRLMDLGIAPSVGSAACARDALYFETLDYLRSLS</sequence>
<evidence type="ECO:0000256" key="4">
    <source>
        <dbReference type="SAM" id="SignalP"/>
    </source>
</evidence>
<gene>
    <name evidence="5" type="ORF">QQX10_10315</name>
</gene>
<reference evidence="5" key="1">
    <citation type="submission" date="2023-06" db="EMBL/GenBank/DDBJ databases">
        <title>Sysu t00039.</title>
        <authorList>
            <person name="Gao L."/>
            <person name="Fang B.-Z."/>
            <person name="Li W.-J."/>
        </authorList>
    </citation>
    <scope>NUCLEOTIDE SEQUENCE</scope>
    <source>
        <strain evidence="5">SYSU T00039</strain>
    </source>
</reference>
<dbReference type="PANTHER" id="PTHR24198">
    <property type="entry name" value="ANKYRIN REPEAT AND PROTEIN KINASE DOMAIN-CONTAINING PROTEIN"/>
    <property type="match status" value="1"/>
</dbReference>
<name>A0AAW7M4X6_9MICO</name>
<accession>A0AAW7M4X6</accession>
<dbReference type="RefSeq" id="WP_301120589.1">
    <property type="nucleotide sequence ID" value="NZ_JAUHPX010000006.1"/>
</dbReference>
<keyword evidence="6" id="KW-1185">Reference proteome</keyword>
<keyword evidence="2 3" id="KW-0040">ANK repeat</keyword>
<evidence type="ECO:0000256" key="2">
    <source>
        <dbReference type="ARBA" id="ARBA00023043"/>
    </source>
</evidence>
<evidence type="ECO:0000313" key="5">
    <source>
        <dbReference type="EMBL" id="MDN4488560.1"/>
    </source>
</evidence>
<dbReference type="PROSITE" id="PS50297">
    <property type="entry name" value="ANK_REP_REGION"/>
    <property type="match status" value="2"/>
</dbReference>
<evidence type="ECO:0000256" key="3">
    <source>
        <dbReference type="PROSITE-ProRule" id="PRU00023"/>
    </source>
</evidence>
<comment type="caution">
    <text evidence="5">The sequence shown here is derived from an EMBL/GenBank/DDBJ whole genome shotgun (WGS) entry which is preliminary data.</text>
</comment>
<evidence type="ECO:0000256" key="1">
    <source>
        <dbReference type="ARBA" id="ARBA00022737"/>
    </source>
</evidence>
<protein>
    <submittedName>
        <fullName evidence="5">Ankyrin repeat domain-containing protein</fullName>
    </submittedName>
</protein>
<feature type="chain" id="PRO_5043353155" evidence="4">
    <location>
        <begin position="20"/>
        <end position="228"/>
    </location>
</feature>
<dbReference type="Gene3D" id="1.25.40.20">
    <property type="entry name" value="Ankyrin repeat-containing domain"/>
    <property type="match status" value="2"/>
</dbReference>
<evidence type="ECO:0000313" key="6">
    <source>
        <dbReference type="Proteomes" id="UP001172737"/>
    </source>
</evidence>
<keyword evidence="4" id="KW-0732">Signal</keyword>
<dbReference type="AlphaFoldDB" id="A0AAW7M4X6"/>
<dbReference type="InterPro" id="IPR002110">
    <property type="entry name" value="Ankyrin_rpt"/>
</dbReference>
<feature type="repeat" description="ANK" evidence="3">
    <location>
        <begin position="76"/>
        <end position="108"/>
    </location>
</feature>
<dbReference type="Pfam" id="PF12796">
    <property type="entry name" value="Ank_2"/>
    <property type="match status" value="1"/>
</dbReference>
<dbReference type="Proteomes" id="UP001172737">
    <property type="component" value="Unassembled WGS sequence"/>
</dbReference>
<dbReference type="InterPro" id="IPR036770">
    <property type="entry name" value="Ankyrin_rpt-contain_sf"/>
</dbReference>
<feature type="repeat" description="ANK" evidence="3">
    <location>
        <begin position="109"/>
        <end position="141"/>
    </location>
</feature>
<dbReference type="PROSITE" id="PS51257">
    <property type="entry name" value="PROKAR_LIPOPROTEIN"/>
    <property type="match status" value="1"/>
</dbReference>